<gene>
    <name evidence="1" type="ORF">CCAP1982_LOCUS4608</name>
</gene>
<dbReference type="AlphaFoldDB" id="A0A811UCX3"/>
<name>A0A811UCX3_CERCA</name>
<comment type="caution">
    <text evidence="1">The sequence shown here is derived from an EMBL/GenBank/DDBJ whole genome shotgun (WGS) entry which is preliminary data.</text>
</comment>
<reference evidence="1" key="1">
    <citation type="submission" date="2020-11" db="EMBL/GenBank/DDBJ databases">
        <authorList>
            <person name="Whitehead M."/>
        </authorList>
    </citation>
    <scope>NUCLEOTIDE SEQUENCE</scope>
    <source>
        <strain evidence="1">EGII</strain>
    </source>
</reference>
<accession>A0A811UCX3</accession>
<feature type="non-terminal residue" evidence="1">
    <location>
        <position position="53"/>
    </location>
</feature>
<dbReference type="Proteomes" id="UP000606786">
    <property type="component" value="Unassembled WGS sequence"/>
</dbReference>
<proteinExistence type="predicted"/>
<keyword evidence="2" id="KW-1185">Reference proteome</keyword>
<sequence length="53" mass="5840">MICDTHSVLTNGNRYHSNIKVTVAGIKENPLDLNCLKAITMSKKMTKGHRAKG</sequence>
<evidence type="ECO:0000313" key="2">
    <source>
        <dbReference type="Proteomes" id="UP000606786"/>
    </source>
</evidence>
<dbReference type="EMBL" id="CAJHJT010000001">
    <property type="protein sequence ID" value="CAD6995906.1"/>
    <property type="molecule type" value="Genomic_DNA"/>
</dbReference>
<evidence type="ECO:0000313" key="1">
    <source>
        <dbReference type="EMBL" id="CAD6995906.1"/>
    </source>
</evidence>
<organism evidence="1 2">
    <name type="scientific">Ceratitis capitata</name>
    <name type="common">Mediterranean fruit fly</name>
    <name type="synonym">Tephritis capitata</name>
    <dbReference type="NCBI Taxonomy" id="7213"/>
    <lineage>
        <taxon>Eukaryota</taxon>
        <taxon>Metazoa</taxon>
        <taxon>Ecdysozoa</taxon>
        <taxon>Arthropoda</taxon>
        <taxon>Hexapoda</taxon>
        <taxon>Insecta</taxon>
        <taxon>Pterygota</taxon>
        <taxon>Neoptera</taxon>
        <taxon>Endopterygota</taxon>
        <taxon>Diptera</taxon>
        <taxon>Brachycera</taxon>
        <taxon>Muscomorpha</taxon>
        <taxon>Tephritoidea</taxon>
        <taxon>Tephritidae</taxon>
        <taxon>Ceratitis</taxon>
        <taxon>Ceratitis</taxon>
    </lineage>
</organism>
<protein>
    <submittedName>
        <fullName evidence="1">(Mediterranean fruit fly) hypothetical protein</fullName>
    </submittedName>
</protein>